<keyword evidence="4" id="KW-1185">Reference proteome</keyword>
<protein>
    <submittedName>
        <fullName evidence="3">Calcium Release Activated Channel Regulator 2A-like</fullName>
    </submittedName>
</protein>
<dbReference type="InterPro" id="IPR050227">
    <property type="entry name" value="Rab"/>
</dbReference>
<reference evidence="3 4" key="1">
    <citation type="journal article" date="2020" name="G3 (Bethesda)">
        <title>Draft Genome of the Common Snapping Turtle, Chelydra serpentina, a Model for Phenotypic Plasticity in Reptiles.</title>
        <authorList>
            <person name="Das D."/>
            <person name="Singh S.K."/>
            <person name="Bierstedt J."/>
            <person name="Erickson A."/>
            <person name="Galli G.L.J."/>
            <person name="Crossley D.A. 2nd"/>
            <person name="Rhen T."/>
        </authorList>
    </citation>
    <scope>NUCLEOTIDE SEQUENCE [LARGE SCALE GENOMIC DNA]</scope>
    <source>
        <strain evidence="3">KW</strain>
    </source>
</reference>
<dbReference type="Pfam" id="PF00071">
    <property type="entry name" value="Ras"/>
    <property type="match status" value="1"/>
</dbReference>
<dbReference type="SMART" id="SM00173">
    <property type="entry name" value="RAS"/>
    <property type="match status" value="1"/>
</dbReference>
<proteinExistence type="predicted"/>
<dbReference type="PANTHER" id="PTHR47977">
    <property type="entry name" value="RAS-RELATED PROTEIN RAB"/>
    <property type="match status" value="1"/>
</dbReference>
<evidence type="ECO:0000313" key="4">
    <source>
        <dbReference type="Proteomes" id="UP000765507"/>
    </source>
</evidence>
<dbReference type="InterPro" id="IPR001806">
    <property type="entry name" value="Small_GTPase"/>
</dbReference>
<evidence type="ECO:0000256" key="2">
    <source>
        <dbReference type="ARBA" id="ARBA00023134"/>
    </source>
</evidence>
<dbReference type="OrthoDB" id="9989112at2759"/>
<gene>
    <name evidence="3" type="ORF">G0U57_012213</name>
</gene>
<evidence type="ECO:0000313" key="3">
    <source>
        <dbReference type="EMBL" id="KAG6926369.1"/>
    </source>
</evidence>
<evidence type="ECO:0000256" key="1">
    <source>
        <dbReference type="ARBA" id="ARBA00022741"/>
    </source>
</evidence>
<dbReference type="PRINTS" id="PR00449">
    <property type="entry name" value="RASTRNSFRMNG"/>
</dbReference>
<dbReference type="Proteomes" id="UP000765507">
    <property type="component" value="Unassembled WGS sequence"/>
</dbReference>
<dbReference type="GO" id="GO:0003924">
    <property type="term" value="F:GTPase activity"/>
    <property type="evidence" value="ECO:0007669"/>
    <property type="project" value="InterPro"/>
</dbReference>
<accession>A0A8T1SBM1</accession>
<dbReference type="Gene3D" id="3.40.50.300">
    <property type="entry name" value="P-loop containing nucleotide triphosphate hydrolases"/>
    <property type="match status" value="1"/>
</dbReference>
<dbReference type="InterPro" id="IPR027417">
    <property type="entry name" value="P-loop_NTPase"/>
</dbReference>
<keyword evidence="2" id="KW-0342">GTP-binding</keyword>
<dbReference type="PROSITE" id="PS51421">
    <property type="entry name" value="RAS"/>
    <property type="match status" value="1"/>
</dbReference>
<feature type="non-terminal residue" evidence="3">
    <location>
        <position position="126"/>
    </location>
</feature>
<name>A0A8T1SBM1_CHESE</name>
<sequence>RSITKQFFRKADGVVVMYDITAKDTFTAVKQWLVSIEEATGENIPVLLLGNKTDNEKEREVPRGLGEHLAKDYNLIFYECSACSGHNTRESVLHLARILKEQEDKVKEKTVQLLQDSKKKSCCTRL</sequence>
<dbReference type="SUPFAM" id="SSF52540">
    <property type="entry name" value="P-loop containing nucleoside triphosphate hydrolases"/>
    <property type="match status" value="1"/>
</dbReference>
<dbReference type="PROSITE" id="PS51419">
    <property type="entry name" value="RAB"/>
    <property type="match status" value="1"/>
</dbReference>
<dbReference type="SMART" id="SM00175">
    <property type="entry name" value="RAB"/>
    <property type="match status" value="1"/>
</dbReference>
<dbReference type="GO" id="GO:0005525">
    <property type="term" value="F:GTP binding"/>
    <property type="evidence" value="ECO:0007669"/>
    <property type="project" value="UniProtKB-KW"/>
</dbReference>
<dbReference type="CDD" id="cd00154">
    <property type="entry name" value="Rab"/>
    <property type="match status" value="1"/>
</dbReference>
<comment type="caution">
    <text evidence="3">The sequence shown here is derived from an EMBL/GenBank/DDBJ whole genome shotgun (WGS) entry which is preliminary data.</text>
</comment>
<keyword evidence="1" id="KW-0547">Nucleotide-binding</keyword>
<organism evidence="3 4">
    <name type="scientific">Chelydra serpentina</name>
    <name type="common">Snapping turtle</name>
    <name type="synonym">Testudo serpentina</name>
    <dbReference type="NCBI Taxonomy" id="8475"/>
    <lineage>
        <taxon>Eukaryota</taxon>
        <taxon>Metazoa</taxon>
        <taxon>Chordata</taxon>
        <taxon>Craniata</taxon>
        <taxon>Vertebrata</taxon>
        <taxon>Euteleostomi</taxon>
        <taxon>Archelosauria</taxon>
        <taxon>Testudinata</taxon>
        <taxon>Testudines</taxon>
        <taxon>Cryptodira</taxon>
        <taxon>Durocryptodira</taxon>
        <taxon>Americhelydia</taxon>
        <taxon>Chelydroidea</taxon>
        <taxon>Chelydridae</taxon>
        <taxon>Chelydra</taxon>
    </lineage>
</organism>
<dbReference type="EMBL" id="JAHGAV010000327">
    <property type="protein sequence ID" value="KAG6926369.1"/>
    <property type="molecule type" value="Genomic_DNA"/>
</dbReference>
<dbReference type="AlphaFoldDB" id="A0A8T1SBM1"/>